<organism evidence="2 3">
    <name type="scientific">Amborella trichopoda</name>
    <dbReference type="NCBI Taxonomy" id="13333"/>
    <lineage>
        <taxon>Eukaryota</taxon>
        <taxon>Viridiplantae</taxon>
        <taxon>Streptophyta</taxon>
        <taxon>Embryophyta</taxon>
        <taxon>Tracheophyta</taxon>
        <taxon>Spermatophyta</taxon>
        <taxon>Magnoliopsida</taxon>
        <taxon>Amborellales</taxon>
        <taxon>Amborellaceae</taxon>
        <taxon>Amborella</taxon>
    </lineage>
</organism>
<dbReference type="HOGENOM" id="CLU_2577092_0_0_1"/>
<evidence type="ECO:0000313" key="2">
    <source>
        <dbReference type="EMBL" id="ERN06064.1"/>
    </source>
</evidence>
<dbReference type="InterPro" id="IPR019351">
    <property type="entry name" value="DUF2039"/>
</dbReference>
<reference evidence="3" key="1">
    <citation type="journal article" date="2013" name="Science">
        <title>The Amborella genome and the evolution of flowering plants.</title>
        <authorList>
            <consortium name="Amborella Genome Project"/>
        </authorList>
    </citation>
    <scope>NUCLEOTIDE SEQUENCE [LARGE SCALE GENOMIC DNA]</scope>
</reference>
<keyword evidence="3" id="KW-1185">Reference proteome</keyword>
<dbReference type="Gramene" id="ERN06064">
    <property type="protein sequence ID" value="ERN06064"/>
    <property type="gene ID" value="AMTR_s00142p00088080"/>
</dbReference>
<evidence type="ECO:0000313" key="3">
    <source>
        <dbReference type="Proteomes" id="UP000017836"/>
    </source>
</evidence>
<evidence type="ECO:0000256" key="1">
    <source>
        <dbReference type="SAM" id="MobiDB-lite"/>
    </source>
</evidence>
<dbReference type="PANTHER" id="PTHR22876">
    <property type="entry name" value="ZGC:101016"/>
    <property type="match status" value="1"/>
</dbReference>
<dbReference type="eggNOG" id="KOG3241">
    <property type="taxonomic scope" value="Eukaryota"/>
</dbReference>
<dbReference type="PANTHER" id="PTHR22876:SF5">
    <property type="entry name" value="CHROMOSOME 9 OPEN READING FRAME 85"/>
    <property type="match status" value="1"/>
</dbReference>
<dbReference type="Proteomes" id="UP000017836">
    <property type="component" value="Unassembled WGS sequence"/>
</dbReference>
<feature type="region of interest" description="Disordered" evidence="1">
    <location>
        <begin position="21"/>
        <end position="54"/>
    </location>
</feature>
<proteinExistence type="predicted"/>
<protein>
    <submittedName>
        <fullName evidence="2">Uncharacterized protein</fullName>
    </submittedName>
</protein>
<gene>
    <name evidence="2" type="ORF">AMTR_s00142p00088080</name>
</gene>
<dbReference type="EMBL" id="KI393933">
    <property type="protein sequence ID" value="ERN06064.1"/>
    <property type="molecule type" value="Genomic_DNA"/>
</dbReference>
<accession>W1PED1</accession>
<dbReference type="Pfam" id="PF10217">
    <property type="entry name" value="DUF2039"/>
    <property type="match status" value="1"/>
</dbReference>
<dbReference type="AlphaFoldDB" id="W1PED1"/>
<name>W1PED1_AMBTC</name>
<sequence length="81" mass="9190">MTTVYDLKQTLNSGLRQAKKEFMSSSGRNGHPKHANKYAWKPNAGHKKNETEVGGKLRPFSQITGVCGRCKDQIEWKRNQS</sequence>